<evidence type="ECO:0000313" key="1">
    <source>
        <dbReference type="EMBL" id="SEI38038.1"/>
    </source>
</evidence>
<keyword evidence="2" id="KW-1185">Reference proteome</keyword>
<gene>
    <name evidence="1" type="ORF">SAMN05192539_100154</name>
</gene>
<dbReference type="EMBL" id="FNYE01000001">
    <property type="protein sequence ID" value="SEI38038.1"/>
    <property type="molecule type" value="Genomic_DNA"/>
</dbReference>
<dbReference type="AlphaFoldDB" id="A0A1H6Q2H5"/>
<reference evidence="2" key="1">
    <citation type="submission" date="2016-10" db="EMBL/GenBank/DDBJ databases">
        <authorList>
            <person name="Varghese N."/>
            <person name="Submissions S."/>
        </authorList>
    </citation>
    <scope>NUCLEOTIDE SEQUENCE [LARGE SCALE GENOMIC DNA]</scope>
    <source>
        <strain evidence="2">LMG 26031</strain>
    </source>
</reference>
<proteinExistence type="predicted"/>
<dbReference type="OrthoDB" id="9024530at2"/>
<evidence type="ECO:0000313" key="2">
    <source>
        <dbReference type="Proteomes" id="UP000198866"/>
    </source>
</evidence>
<name>A0A1H6Q2H5_9BURK</name>
<sequence>MNHHQLESDLEHLEHVLVRISGAEPIPLSYWRKRVDDVNAAARIPAQKCRAQKLHEALNALESRTGT</sequence>
<protein>
    <submittedName>
        <fullName evidence="1">Uncharacterized protein</fullName>
    </submittedName>
</protein>
<dbReference type="RefSeq" id="WP_090861560.1">
    <property type="nucleotide sequence ID" value="NZ_FNYE01000001.1"/>
</dbReference>
<organism evidence="1 2">
    <name type="scientific">Paraburkholderia diazotrophica</name>
    <dbReference type="NCBI Taxonomy" id="667676"/>
    <lineage>
        <taxon>Bacteria</taxon>
        <taxon>Pseudomonadati</taxon>
        <taxon>Pseudomonadota</taxon>
        <taxon>Betaproteobacteria</taxon>
        <taxon>Burkholderiales</taxon>
        <taxon>Burkholderiaceae</taxon>
        <taxon>Paraburkholderia</taxon>
    </lineage>
</organism>
<accession>A0A1H6Q2H5</accession>
<dbReference type="Proteomes" id="UP000198866">
    <property type="component" value="Unassembled WGS sequence"/>
</dbReference>